<dbReference type="AlphaFoldDB" id="A0A4P6HKL3"/>
<evidence type="ECO:0000313" key="1">
    <source>
        <dbReference type="EMBL" id="QAZ67475.1"/>
    </source>
</evidence>
<gene>
    <name evidence="1" type="ORF">C3Y92_09665</name>
</gene>
<keyword evidence="2" id="KW-1185">Reference proteome</keyword>
<reference evidence="1 2" key="1">
    <citation type="submission" date="2018-02" db="EMBL/GenBank/DDBJ databases">
        <title>Genome sequence of Desulfovibrio carbinolicus DSM 3852.</title>
        <authorList>
            <person name="Wilbanks E."/>
            <person name="Skennerton C.T."/>
            <person name="Orphan V.J."/>
        </authorList>
    </citation>
    <scope>NUCLEOTIDE SEQUENCE [LARGE SCALE GENOMIC DNA]</scope>
    <source>
        <strain evidence="1 2">DSM 3852</strain>
    </source>
</reference>
<dbReference type="OrthoDB" id="9995889at2"/>
<sequence>MEPRRETPGIGEAERRDFVRQGRAVLLSLGQRDLARRYGLLAAGASSREELAELLLSMLQARHAG</sequence>
<proteinExistence type="predicted"/>
<organism evidence="1 2">
    <name type="scientific">Solidesulfovibrio carbinolicus</name>
    <dbReference type="NCBI Taxonomy" id="296842"/>
    <lineage>
        <taxon>Bacteria</taxon>
        <taxon>Pseudomonadati</taxon>
        <taxon>Thermodesulfobacteriota</taxon>
        <taxon>Desulfovibrionia</taxon>
        <taxon>Desulfovibrionales</taxon>
        <taxon>Desulfovibrionaceae</taxon>
        <taxon>Solidesulfovibrio</taxon>
    </lineage>
</organism>
<accession>A0A4P6HKL3</accession>
<dbReference type="KEGG" id="dcb:C3Y92_09665"/>
<dbReference type="EMBL" id="CP026538">
    <property type="protein sequence ID" value="QAZ67475.1"/>
    <property type="molecule type" value="Genomic_DNA"/>
</dbReference>
<name>A0A4P6HKL3_9BACT</name>
<protein>
    <submittedName>
        <fullName evidence="1">Uncharacterized protein</fullName>
    </submittedName>
</protein>
<dbReference type="RefSeq" id="WP_129352104.1">
    <property type="nucleotide sequence ID" value="NZ_CP026538.1"/>
</dbReference>
<dbReference type="Proteomes" id="UP000293296">
    <property type="component" value="Chromosome"/>
</dbReference>
<evidence type="ECO:0000313" key="2">
    <source>
        <dbReference type="Proteomes" id="UP000293296"/>
    </source>
</evidence>